<dbReference type="HAMAP" id="MF_01874">
    <property type="entry name" value="UPF0756"/>
    <property type="match status" value="1"/>
</dbReference>
<name>A0AA96LMA9_9BACL</name>
<evidence type="ECO:0000256" key="4">
    <source>
        <dbReference type="ARBA" id="ARBA00023136"/>
    </source>
</evidence>
<dbReference type="AlphaFoldDB" id="A0AA96LMA9"/>
<evidence type="ECO:0000256" key="3">
    <source>
        <dbReference type="ARBA" id="ARBA00022989"/>
    </source>
</evidence>
<dbReference type="PANTHER" id="PTHR38452">
    <property type="entry name" value="UPF0756 MEMBRANE PROTEIN YEAL"/>
    <property type="match status" value="1"/>
</dbReference>
<evidence type="ECO:0000256" key="2">
    <source>
        <dbReference type="ARBA" id="ARBA00022692"/>
    </source>
</evidence>
<keyword evidence="4 5" id="KW-0472">Membrane</keyword>
<comment type="caution">
    <text evidence="5">Lacks conserved residue(s) required for the propagation of feature annotation.</text>
</comment>
<organism evidence="6 7">
    <name type="scientific">Paenibacillus aurantius</name>
    <dbReference type="NCBI Taxonomy" id="2918900"/>
    <lineage>
        <taxon>Bacteria</taxon>
        <taxon>Bacillati</taxon>
        <taxon>Bacillota</taxon>
        <taxon>Bacilli</taxon>
        <taxon>Bacillales</taxon>
        <taxon>Paenibacillaceae</taxon>
        <taxon>Paenibacillus</taxon>
    </lineage>
</organism>
<dbReference type="RefSeq" id="WP_315607613.1">
    <property type="nucleotide sequence ID" value="NZ_CP130318.1"/>
</dbReference>
<dbReference type="InterPro" id="IPR007382">
    <property type="entry name" value="UPF0756_TM"/>
</dbReference>
<comment type="subcellular location">
    <subcellularLocation>
        <location evidence="5">Cell membrane</location>
        <topology evidence="5">Multi-pass membrane protein</topology>
    </subcellularLocation>
</comment>
<accession>A0AA96LMA9</accession>
<sequence>MAAQWDGPALLLLLLAALGIFSSNSSVTIAAVVLLLLRVTRLHEVFPWLEKYGLTIGIVVLTIGVLAPVASGKYSLQAMGASFLQVKSLLAVVIGVLVSYLGGRGVTLMAGEPTIVVGLLTGTILGVALFGGVPVGPLIAAGLLTLLIGKGG</sequence>
<keyword evidence="3 5" id="KW-1133">Transmembrane helix</keyword>
<feature type="transmembrane region" description="Helical" evidence="5">
    <location>
        <begin position="54"/>
        <end position="72"/>
    </location>
</feature>
<gene>
    <name evidence="6" type="ORF">MJA45_12700</name>
</gene>
<feature type="transmembrane region" description="Helical" evidence="5">
    <location>
        <begin position="84"/>
        <end position="103"/>
    </location>
</feature>
<keyword evidence="1 5" id="KW-1003">Cell membrane</keyword>
<dbReference type="Proteomes" id="UP001305702">
    <property type="component" value="Chromosome"/>
</dbReference>
<dbReference type="KEGG" id="paun:MJA45_12700"/>
<evidence type="ECO:0000256" key="1">
    <source>
        <dbReference type="ARBA" id="ARBA00022475"/>
    </source>
</evidence>
<keyword evidence="2 5" id="KW-0812">Transmembrane</keyword>
<dbReference type="Pfam" id="PF04284">
    <property type="entry name" value="DUF441"/>
    <property type="match status" value="1"/>
</dbReference>
<proteinExistence type="inferred from homology"/>
<dbReference type="GO" id="GO:0005886">
    <property type="term" value="C:plasma membrane"/>
    <property type="evidence" value="ECO:0007669"/>
    <property type="project" value="UniProtKB-SubCell"/>
</dbReference>
<feature type="transmembrane region" description="Helical" evidence="5">
    <location>
        <begin position="115"/>
        <end position="148"/>
    </location>
</feature>
<reference evidence="6 7" key="1">
    <citation type="submission" date="2022-02" db="EMBL/GenBank/DDBJ databases">
        <title>Paenibacillus sp. MBLB1776 Whole Genome Shotgun Sequencing.</title>
        <authorList>
            <person name="Hwang C.Y."/>
            <person name="Cho E.-S."/>
            <person name="Seo M.-J."/>
        </authorList>
    </citation>
    <scope>NUCLEOTIDE SEQUENCE [LARGE SCALE GENOMIC DNA]</scope>
    <source>
        <strain evidence="6 7">MBLB1776</strain>
    </source>
</reference>
<keyword evidence="7" id="KW-1185">Reference proteome</keyword>
<evidence type="ECO:0000313" key="7">
    <source>
        <dbReference type="Proteomes" id="UP001305702"/>
    </source>
</evidence>
<protein>
    <recommendedName>
        <fullName evidence="5">UPF0756 membrane protein MJA45_12700</fullName>
    </recommendedName>
</protein>
<evidence type="ECO:0000313" key="6">
    <source>
        <dbReference type="EMBL" id="WNQ13832.1"/>
    </source>
</evidence>
<dbReference type="PANTHER" id="PTHR38452:SF1">
    <property type="entry name" value="UPF0756 MEMBRANE PROTEIN YEAL"/>
    <property type="match status" value="1"/>
</dbReference>
<dbReference type="EMBL" id="CP130318">
    <property type="protein sequence ID" value="WNQ13832.1"/>
    <property type="molecule type" value="Genomic_DNA"/>
</dbReference>
<comment type="similarity">
    <text evidence="5">Belongs to the UPF0756 family.</text>
</comment>
<evidence type="ECO:0000256" key="5">
    <source>
        <dbReference type="HAMAP-Rule" id="MF_01874"/>
    </source>
</evidence>